<dbReference type="PANTHER" id="PTHR31302">
    <property type="entry name" value="TRANSMEMBRANE PROTEIN WITH METALLOPHOSPHOESTERASE DOMAIN-RELATED"/>
    <property type="match status" value="1"/>
</dbReference>
<dbReference type="Gene3D" id="3.60.21.10">
    <property type="match status" value="1"/>
</dbReference>
<dbReference type="CDD" id="cd07385">
    <property type="entry name" value="MPP_YkuE_C"/>
    <property type="match status" value="1"/>
</dbReference>
<name>A0ABW3ZUN0_9BACI</name>
<dbReference type="InterPro" id="IPR004843">
    <property type="entry name" value="Calcineurin-like_PHP"/>
</dbReference>
<gene>
    <name evidence="2" type="ORF">ACFQ4A_07575</name>
</gene>
<evidence type="ECO:0000313" key="2">
    <source>
        <dbReference type="EMBL" id="MFD1361513.1"/>
    </source>
</evidence>
<comment type="caution">
    <text evidence="2">The sequence shown here is derived from an EMBL/GenBank/DDBJ whole genome shotgun (WGS) entry which is preliminary data.</text>
</comment>
<dbReference type="EMBL" id="JBHTNH010000015">
    <property type="protein sequence ID" value="MFD1361513.1"/>
    <property type="molecule type" value="Genomic_DNA"/>
</dbReference>
<feature type="domain" description="Calcineurin-like phosphoesterase" evidence="1">
    <location>
        <begin position="55"/>
        <end position="220"/>
    </location>
</feature>
<evidence type="ECO:0000313" key="3">
    <source>
        <dbReference type="Proteomes" id="UP001597178"/>
    </source>
</evidence>
<organism evidence="2 3">
    <name type="scientific">Lentibacillus salinarum</name>
    <dbReference type="NCBI Taxonomy" id="446820"/>
    <lineage>
        <taxon>Bacteria</taxon>
        <taxon>Bacillati</taxon>
        <taxon>Bacillota</taxon>
        <taxon>Bacilli</taxon>
        <taxon>Bacillales</taxon>
        <taxon>Bacillaceae</taxon>
        <taxon>Lentibacillus</taxon>
    </lineage>
</organism>
<proteinExistence type="predicted"/>
<dbReference type="InterPro" id="IPR051158">
    <property type="entry name" value="Metallophosphoesterase_sf"/>
</dbReference>
<keyword evidence="3" id="KW-1185">Reference proteome</keyword>
<dbReference type="Pfam" id="PF00149">
    <property type="entry name" value="Metallophos"/>
    <property type="match status" value="1"/>
</dbReference>
<evidence type="ECO:0000259" key="1">
    <source>
        <dbReference type="Pfam" id="PF00149"/>
    </source>
</evidence>
<reference evidence="3" key="1">
    <citation type="journal article" date="2019" name="Int. J. Syst. Evol. Microbiol.">
        <title>The Global Catalogue of Microorganisms (GCM) 10K type strain sequencing project: providing services to taxonomists for standard genome sequencing and annotation.</title>
        <authorList>
            <consortium name="The Broad Institute Genomics Platform"/>
            <consortium name="The Broad Institute Genome Sequencing Center for Infectious Disease"/>
            <person name="Wu L."/>
            <person name="Ma J."/>
        </authorList>
    </citation>
    <scope>NUCLEOTIDE SEQUENCE [LARGE SCALE GENOMIC DNA]</scope>
    <source>
        <strain evidence="3">CCUG 54822</strain>
    </source>
</reference>
<dbReference type="RefSeq" id="WP_382399156.1">
    <property type="nucleotide sequence ID" value="NZ_JBHTNH010000015.1"/>
</dbReference>
<sequence>MNRRTFLKKLLGSMLALVGLSGGTYYYAREIEPGMLAVKHETLASDKIPETFNGFKVAQFTDTHIGHHYSIEQFAELVDTINSQNPDLILFTGDLVDRPDQYHWSDELIELLRNLQADYGKYWIYGNHDHGGYGTDIVRQVMNKADFNLLQNKHTKIEAGNRRIVLAGIDDVMLGRPDLEATLANADSDLFTLLLAHEPDYADNTVQFPVDVQLSGHSHGGQVRLPFFGHLYTPLHAQNYVDGKHTFANSPLTLYVSRGIGTTRLPYRFLCRPELNLFTLQAENEQEHTS</sequence>
<dbReference type="Proteomes" id="UP001597178">
    <property type="component" value="Unassembled WGS sequence"/>
</dbReference>
<dbReference type="InterPro" id="IPR029052">
    <property type="entry name" value="Metallo-depent_PP-like"/>
</dbReference>
<accession>A0ABW3ZUN0</accession>
<dbReference type="SUPFAM" id="SSF56300">
    <property type="entry name" value="Metallo-dependent phosphatases"/>
    <property type="match status" value="1"/>
</dbReference>
<dbReference type="PANTHER" id="PTHR31302:SF25">
    <property type="entry name" value="PHOSPHOESTERASE"/>
    <property type="match status" value="1"/>
</dbReference>
<protein>
    <submittedName>
        <fullName evidence="2">Metallophosphoesterase</fullName>
    </submittedName>
</protein>